<protein>
    <submittedName>
        <fullName evidence="1">Uncharacterized protein</fullName>
    </submittedName>
</protein>
<accession>A0A8T0FC67</accession>
<name>A0A8T0FC67_ARGBR</name>
<evidence type="ECO:0000313" key="2">
    <source>
        <dbReference type="Proteomes" id="UP000807504"/>
    </source>
</evidence>
<reference evidence="1" key="1">
    <citation type="journal article" date="2020" name="bioRxiv">
        <title>Chromosome-level reference genome of the European wasp spider Argiope bruennichi: a resource for studies on range expansion and evolutionary adaptation.</title>
        <authorList>
            <person name="Sheffer M.M."/>
            <person name="Hoppe A."/>
            <person name="Krehenwinkel H."/>
            <person name="Uhl G."/>
            <person name="Kuss A.W."/>
            <person name="Jensen L."/>
            <person name="Jensen C."/>
            <person name="Gillespie R.G."/>
            <person name="Hoff K.J."/>
            <person name="Prost S."/>
        </authorList>
    </citation>
    <scope>NUCLEOTIDE SEQUENCE</scope>
</reference>
<keyword evidence="2" id="KW-1185">Reference proteome</keyword>
<dbReference type="Proteomes" id="UP000807504">
    <property type="component" value="Unassembled WGS sequence"/>
</dbReference>
<evidence type="ECO:0000313" key="1">
    <source>
        <dbReference type="EMBL" id="KAF8787019.1"/>
    </source>
</evidence>
<comment type="caution">
    <text evidence="1">The sequence shown here is derived from an EMBL/GenBank/DDBJ whole genome shotgun (WGS) entry which is preliminary data.</text>
</comment>
<dbReference type="EMBL" id="JABXBU010000015">
    <property type="protein sequence ID" value="KAF8787019.1"/>
    <property type="molecule type" value="Genomic_DNA"/>
</dbReference>
<reference evidence="1" key="2">
    <citation type="submission" date="2020-06" db="EMBL/GenBank/DDBJ databases">
        <authorList>
            <person name="Sheffer M."/>
        </authorList>
    </citation>
    <scope>NUCLEOTIDE SEQUENCE</scope>
</reference>
<proteinExistence type="predicted"/>
<gene>
    <name evidence="1" type="ORF">HNY73_008657</name>
</gene>
<organism evidence="1 2">
    <name type="scientific">Argiope bruennichi</name>
    <name type="common">Wasp spider</name>
    <name type="synonym">Aranea bruennichi</name>
    <dbReference type="NCBI Taxonomy" id="94029"/>
    <lineage>
        <taxon>Eukaryota</taxon>
        <taxon>Metazoa</taxon>
        <taxon>Ecdysozoa</taxon>
        <taxon>Arthropoda</taxon>
        <taxon>Chelicerata</taxon>
        <taxon>Arachnida</taxon>
        <taxon>Araneae</taxon>
        <taxon>Araneomorphae</taxon>
        <taxon>Entelegynae</taxon>
        <taxon>Araneoidea</taxon>
        <taxon>Araneidae</taxon>
        <taxon>Argiope</taxon>
    </lineage>
</organism>
<sequence length="67" mass="7879">MPCSDKHLCAVGLECKEVRTAFGHMRRLVIEMIMEGDKTQSNEMSRKDTPLLVKYLQEMMYEQKKEL</sequence>
<dbReference type="AlphaFoldDB" id="A0A8T0FC67"/>